<name>A0ABT4LPB9_9PROT</name>
<dbReference type="SUPFAM" id="SSF51246">
    <property type="entry name" value="Rudiment single hybrid motif"/>
    <property type="match status" value="1"/>
</dbReference>
<keyword evidence="10" id="KW-0443">Lipid metabolism</keyword>
<protein>
    <recommendedName>
        <fullName evidence="3">propionyl-CoA carboxylase</fullName>
        <ecNumber evidence="3">6.4.1.3</ecNumber>
    </recommendedName>
</protein>
<dbReference type="InterPro" id="IPR011053">
    <property type="entry name" value="Single_hybrid_motif"/>
</dbReference>
<dbReference type="EC" id="6.4.1.3" evidence="3"/>
<sequence>MFEKILIANRGEIACRVIRTAQRLGIKTVAVYSDADASSLHVKMADEAVRIGPAASAESYLVIDKIIAACKETGAQAVHPGFGFLSENAAFVKALDDAGVVFIGPPTKAIGAMGDKIESKHLAKQSNVSTVPGHMDLIKDAEEAVRISSDIGYPVMIKASAGGGGKGMRVAYNDAEAREGYRSAQNEARSSFGDDRIFIEKFIEEPRHIEIQVIGDKHGNIIHLGERECSIQRRHQKVIEEAPSPFLDEKTRAAMGSEAVALSRAVNYYSAGTVEFIVDKDKNFYFLEMNTRIQVEHPVTELITGIDIVEWMIRVAAGEKLALTQEQVKLEGWAVESRVYAEDPLRNFLPSIGRLVRYQAPEAEGDLNGRPLIRVDSGVEEGSEISMFYDPMIAKLVTYGPDRLSAIKTMRTALDSFYIRGINHNMGFLSTVMSQERFVEGRLTTNYIVEEFPDGFLGIELDKDNLNLLVSVAAVLQTNLSEQIALAAHINGYRGVDIPVELTVFINREGHSVVIDLQDDGYLVSGDDFETLVRGDWAPDQLVFFAEVNGEETVVQVDRQEASLSLTLSGVTVEALVLETRLARYNELMPEKLPPDLSKFLLSPMPGLLVSVAVEEGQTVKAGEELAVIEAMKMENILRAGKDLTVAKISASAGESLVVDQVIIEFE</sequence>
<dbReference type="PROSITE" id="PS50968">
    <property type="entry name" value="BIOTINYL_LIPOYL"/>
    <property type="match status" value="1"/>
</dbReference>
<dbReference type="InterPro" id="IPR001882">
    <property type="entry name" value="Biotin_BS"/>
</dbReference>
<evidence type="ECO:0000256" key="14">
    <source>
        <dbReference type="PROSITE-ProRule" id="PRU00409"/>
    </source>
</evidence>
<evidence type="ECO:0000313" key="19">
    <source>
        <dbReference type="Proteomes" id="UP001069802"/>
    </source>
</evidence>
<evidence type="ECO:0000259" key="16">
    <source>
        <dbReference type="PROSITE" id="PS50975"/>
    </source>
</evidence>
<dbReference type="InterPro" id="IPR000089">
    <property type="entry name" value="Biotin_lipoyl"/>
</dbReference>
<dbReference type="PROSITE" id="PS00866">
    <property type="entry name" value="CPSASE_1"/>
    <property type="match status" value="1"/>
</dbReference>
<dbReference type="InterPro" id="IPR041265">
    <property type="entry name" value="PCC_BT"/>
</dbReference>
<dbReference type="Gene3D" id="3.30.700.30">
    <property type="match status" value="1"/>
</dbReference>
<dbReference type="PROSITE" id="PS00867">
    <property type="entry name" value="CPSASE_2"/>
    <property type="match status" value="1"/>
</dbReference>
<dbReference type="Gene3D" id="3.30.470.20">
    <property type="entry name" value="ATP-grasp fold, B domain"/>
    <property type="match status" value="1"/>
</dbReference>
<keyword evidence="12" id="KW-0092">Biotin</keyword>
<proteinExistence type="predicted"/>
<feature type="domain" description="Lipoyl-binding" evidence="15">
    <location>
        <begin position="588"/>
        <end position="667"/>
    </location>
</feature>
<evidence type="ECO:0000256" key="1">
    <source>
        <dbReference type="ARBA" id="ARBA00001953"/>
    </source>
</evidence>
<keyword evidence="9" id="KW-0442">Lipid degradation</keyword>
<evidence type="ECO:0000256" key="10">
    <source>
        <dbReference type="ARBA" id="ARBA00023098"/>
    </source>
</evidence>
<accession>A0ABT4LPB9</accession>
<keyword evidence="5" id="KW-0479">Metal-binding</keyword>
<evidence type="ECO:0000259" key="17">
    <source>
        <dbReference type="PROSITE" id="PS50979"/>
    </source>
</evidence>
<dbReference type="SMART" id="SM00878">
    <property type="entry name" value="Biotin_carb_C"/>
    <property type="match status" value="1"/>
</dbReference>
<evidence type="ECO:0000256" key="8">
    <source>
        <dbReference type="ARBA" id="ARBA00022842"/>
    </source>
</evidence>
<dbReference type="NCBIfam" id="NF006367">
    <property type="entry name" value="PRK08591.1"/>
    <property type="match status" value="1"/>
</dbReference>
<dbReference type="InterPro" id="IPR011761">
    <property type="entry name" value="ATP-grasp"/>
</dbReference>
<dbReference type="InterPro" id="IPR016185">
    <property type="entry name" value="PreATP-grasp_dom_sf"/>
</dbReference>
<evidence type="ECO:0000256" key="9">
    <source>
        <dbReference type="ARBA" id="ARBA00022963"/>
    </source>
</evidence>
<dbReference type="SUPFAM" id="SSF51230">
    <property type="entry name" value="Single hybrid motif"/>
    <property type="match status" value="1"/>
</dbReference>
<dbReference type="RefSeq" id="WP_269425138.1">
    <property type="nucleotide sequence ID" value="NZ_JAPWGY010000014.1"/>
</dbReference>
<dbReference type="SUPFAM" id="SSF52440">
    <property type="entry name" value="PreATP-grasp domain"/>
    <property type="match status" value="1"/>
</dbReference>
<keyword evidence="8" id="KW-0460">Magnesium</keyword>
<reference evidence="18" key="1">
    <citation type="submission" date="2022-12" db="EMBL/GenBank/DDBJ databases">
        <title>Bacterial isolates from different developmental stages of Nematostella vectensis.</title>
        <authorList>
            <person name="Fraune S."/>
        </authorList>
    </citation>
    <scope>NUCLEOTIDE SEQUENCE</scope>
    <source>
        <strain evidence="18">G21630-S1</strain>
    </source>
</reference>
<dbReference type="Pfam" id="PF18140">
    <property type="entry name" value="PCC_BT"/>
    <property type="match status" value="1"/>
</dbReference>
<dbReference type="Gene3D" id="2.40.50.100">
    <property type="match status" value="1"/>
</dbReference>
<comment type="caution">
    <text evidence="18">The sequence shown here is derived from an EMBL/GenBank/DDBJ whole genome shotgun (WGS) entry which is preliminary data.</text>
</comment>
<dbReference type="EMBL" id="JAPWGY010000014">
    <property type="protein sequence ID" value="MCZ4282980.1"/>
    <property type="molecule type" value="Genomic_DNA"/>
</dbReference>
<dbReference type="InterPro" id="IPR005481">
    <property type="entry name" value="BC-like_N"/>
</dbReference>
<dbReference type="InterPro" id="IPR005482">
    <property type="entry name" value="Biotin_COase_C"/>
</dbReference>
<gene>
    <name evidence="18" type="ORF">O4H49_19510</name>
</gene>
<organism evidence="18 19">
    <name type="scientific">Kiloniella laminariae</name>
    <dbReference type="NCBI Taxonomy" id="454162"/>
    <lineage>
        <taxon>Bacteria</taxon>
        <taxon>Pseudomonadati</taxon>
        <taxon>Pseudomonadota</taxon>
        <taxon>Alphaproteobacteria</taxon>
        <taxon>Rhodospirillales</taxon>
        <taxon>Kiloniellaceae</taxon>
        <taxon>Kiloniella</taxon>
    </lineage>
</organism>
<dbReference type="PROSITE" id="PS50975">
    <property type="entry name" value="ATP_GRASP"/>
    <property type="match status" value="1"/>
</dbReference>
<dbReference type="Pfam" id="PF02785">
    <property type="entry name" value="Biotin_carb_C"/>
    <property type="match status" value="1"/>
</dbReference>
<keyword evidence="11" id="KW-0464">Manganese</keyword>
<dbReference type="PROSITE" id="PS50979">
    <property type="entry name" value="BC"/>
    <property type="match status" value="1"/>
</dbReference>
<dbReference type="Pfam" id="PF00364">
    <property type="entry name" value="Biotin_lipoyl"/>
    <property type="match status" value="1"/>
</dbReference>
<dbReference type="PROSITE" id="PS00188">
    <property type="entry name" value="BIOTIN"/>
    <property type="match status" value="1"/>
</dbReference>
<dbReference type="Pfam" id="PF00289">
    <property type="entry name" value="Biotin_carb_N"/>
    <property type="match status" value="1"/>
</dbReference>
<evidence type="ECO:0000256" key="13">
    <source>
        <dbReference type="ARBA" id="ARBA00049495"/>
    </source>
</evidence>
<keyword evidence="6 14" id="KW-0547">Nucleotide-binding</keyword>
<dbReference type="InterPro" id="IPR005479">
    <property type="entry name" value="CPAse_ATP-bd"/>
</dbReference>
<evidence type="ECO:0000256" key="6">
    <source>
        <dbReference type="ARBA" id="ARBA00022741"/>
    </source>
</evidence>
<dbReference type="InterPro" id="IPR011054">
    <property type="entry name" value="Rudment_hybrid_motif"/>
</dbReference>
<evidence type="ECO:0000313" key="18">
    <source>
        <dbReference type="EMBL" id="MCZ4282980.1"/>
    </source>
</evidence>
<dbReference type="InterPro" id="IPR050856">
    <property type="entry name" value="Biotin_carboxylase_complex"/>
</dbReference>
<evidence type="ECO:0000256" key="3">
    <source>
        <dbReference type="ARBA" id="ARBA00013050"/>
    </source>
</evidence>
<comment type="catalytic activity">
    <reaction evidence="13">
        <text>propanoyl-CoA + hydrogencarbonate + ATP = (S)-methylmalonyl-CoA + ADP + phosphate + H(+)</text>
        <dbReference type="Rhea" id="RHEA:23720"/>
        <dbReference type="ChEBI" id="CHEBI:15378"/>
        <dbReference type="ChEBI" id="CHEBI:17544"/>
        <dbReference type="ChEBI" id="CHEBI:30616"/>
        <dbReference type="ChEBI" id="CHEBI:43474"/>
        <dbReference type="ChEBI" id="CHEBI:57327"/>
        <dbReference type="ChEBI" id="CHEBI:57392"/>
        <dbReference type="ChEBI" id="CHEBI:456216"/>
        <dbReference type="EC" id="6.4.1.3"/>
    </reaction>
    <physiologicalReaction direction="left-to-right" evidence="13">
        <dbReference type="Rhea" id="RHEA:23721"/>
    </physiologicalReaction>
</comment>
<keyword evidence="19" id="KW-1185">Reference proteome</keyword>
<dbReference type="Proteomes" id="UP001069802">
    <property type="component" value="Unassembled WGS sequence"/>
</dbReference>
<evidence type="ECO:0000259" key="15">
    <source>
        <dbReference type="PROSITE" id="PS50968"/>
    </source>
</evidence>
<evidence type="ECO:0000256" key="4">
    <source>
        <dbReference type="ARBA" id="ARBA00022598"/>
    </source>
</evidence>
<dbReference type="CDD" id="cd06850">
    <property type="entry name" value="biotinyl_domain"/>
    <property type="match status" value="1"/>
</dbReference>
<comment type="cofactor">
    <cofactor evidence="1">
        <name>biotin</name>
        <dbReference type="ChEBI" id="CHEBI:57586"/>
    </cofactor>
</comment>
<evidence type="ECO:0000256" key="5">
    <source>
        <dbReference type="ARBA" id="ARBA00022723"/>
    </source>
</evidence>
<dbReference type="PANTHER" id="PTHR18866:SF33">
    <property type="entry name" value="METHYLCROTONOYL-COA CARBOXYLASE SUBUNIT ALPHA, MITOCHONDRIAL-RELATED"/>
    <property type="match status" value="1"/>
</dbReference>
<comment type="pathway">
    <text evidence="2">Metabolic intermediate metabolism; propanoyl-CoA degradation; succinyl-CoA from propanoyl-CoA: step 1/3.</text>
</comment>
<evidence type="ECO:0000256" key="7">
    <source>
        <dbReference type="ARBA" id="ARBA00022840"/>
    </source>
</evidence>
<evidence type="ECO:0000256" key="12">
    <source>
        <dbReference type="ARBA" id="ARBA00023267"/>
    </source>
</evidence>
<evidence type="ECO:0000256" key="2">
    <source>
        <dbReference type="ARBA" id="ARBA00005060"/>
    </source>
</evidence>
<keyword evidence="4" id="KW-0436">Ligase</keyword>
<feature type="domain" description="Biotin carboxylation" evidence="17">
    <location>
        <begin position="1"/>
        <end position="453"/>
    </location>
</feature>
<dbReference type="InterPro" id="IPR011764">
    <property type="entry name" value="Biotin_carboxylation_dom"/>
</dbReference>
<dbReference type="SUPFAM" id="SSF56059">
    <property type="entry name" value="Glutathione synthetase ATP-binding domain-like"/>
    <property type="match status" value="1"/>
</dbReference>
<dbReference type="PANTHER" id="PTHR18866">
    <property type="entry name" value="CARBOXYLASE:PYRUVATE/ACETYL-COA/PROPIONYL-COA CARBOXYLASE"/>
    <property type="match status" value="1"/>
</dbReference>
<dbReference type="Pfam" id="PF02786">
    <property type="entry name" value="CPSase_L_D2"/>
    <property type="match status" value="1"/>
</dbReference>
<keyword evidence="7 14" id="KW-0067">ATP-binding</keyword>
<feature type="domain" description="ATP-grasp" evidence="16">
    <location>
        <begin position="120"/>
        <end position="317"/>
    </location>
</feature>
<evidence type="ECO:0000256" key="11">
    <source>
        <dbReference type="ARBA" id="ARBA00023211"/>
    </source>
</evidence>